<dbReference type="AlphaFoldDB" id="A0AAX4IIX3"/>
<reference evidence="2" key="1">
    <citation type="journal article" date="2023" name="bioRxiv">
        <title>Complete genome of the Medicago anthracnose fungus, Colletotrichum destructivum, reveals a mini-chromosome-like region within a core chromosome.</title>
        <authorList>
            <person name="Lapalu N."/>
            <person name="Simon A."/>
            <person name="Lu A."/>
            <person name="Plaumann P.-L."/>
            <person name="Amselem J."/>
            <person name="Pigne S."/>
            <person name="Auger A."/>
            <person name="Koch C."/>
            <person name="Dallery J.-F."/>
            <person name="O'Connell R.J."/>
        </authorList>
    </citation>
    <scope>NUCLEOTIDE SEQUENCE [LARGE SCALE GENOMIC DNA]</scope>
    <source>
        <strain evidence="2">CBS 520.97</strain>
    </source>
</reference>
<keyword evidence="2" id="KW-1185">Reference proteome</keyword>
<protein>
    <submittedName>
        <fullName evidence="1">Uncharacterized protein</fullName>
    </submittedName>
</protein>
<evidence type="ECO:0000313" key="1">
    <source>
        <dbReference type="EMBL" id="WQF83234.1"/>
    </source>
</evidence>
<gene>
    <name evidence="1" type="ORF">CDEST_08248</name>
</gene>
<dbReference type="GeneID" id="87944751"/>
<proteinExistence type="predicted"/>
<dbReference type="KEGG" id="cdet:87944751"/>
<name>A0AAX4IIX3_9PEZI</name>
<accession>A0AAX4IIX3</accession>
<dbReference type="Proteomes" id="UP001322277">
    <property type="component" value="Chromosome 5"/>
</dbReference>
<dbReference type="RefSeq" id="XP_062780458.1">
    <property type="nucleotide sequence ID" value="XM_062924407.1"/>
</dbReference>
<dbReference type="EMBL" id="CP137309">
    <property type="protein sequence ID" value="WQF83234.1"/>
    <property type="molecule type" value="Genomic_DNA"/>
</dbReference>
<evidence type="ECO:0000313" key="2">
    <source>
        <dbReference type="Proteomes" id="UP001322277"/>
    </source>
</evidence>
<organism evidence="1 2">
    <name type="scientific">Colletotrichum destructivum</name>
    <dbReference type="NCBI Taxonomy" id="34406"/>
    <lineage>
        <taxon>Eukaryota</taxon>
        <taxon>Fungi</taxon>
        <taxon>Dikarya</taxon>
        <taxon>Ascomycota</taxon>
        <taxon>Pezizomycotina</taxon>
        <taxon>Sordariomycetes</taxon>
        <taxon>Hypocreomycetidae</taxon>
        <taxon>Glomerellales</taxon>
        <taxon>Glomerellaceae</taxon>
        <taxon>Colletotrichum</taxon>
        <taxon>Colletotrichum destructivum species complex</taxon>
    </lineage>
</organism>
<sequence>MNKHASKIIINDSWSWWGRLWSMGNRESAQCDDQCARYSREPLPLTATSGINDLGLSCWQHHSQNNGAPKFLLGPHHSACPAQARRVLLDVNEKLISWFGELLLGLAHLRPFLSSALEACLNKHWHAVRKGQLAHGIRP</sequence>